<name>A0A8S8ZIL1_SORMA</name>
<evidence type="ECO:0000313" key="1">
    <source>
        <dbReference type="EMBL" id="KAA8628666.1"/>
    </source>
</evidence>
<protein>
    <submittedName>
        <fullName evidence="1">Uncharacterized protein</fullName>
    </submittedName>
</protein>
<dbReference type="OMA" id="IFAKKVC"/>
<accession>A0A8S8ZIL1</accession>
<dbReference type="AlphaFoldDB" id="A0A8S8ZIL1"/>
<sequence length="183" mass="21140">MTHDLKVYFDSELGRIRGDYNRLQSPDDQLPSDWPGQDRIELLVKLAVPLFIFAKKVCLFIADYAYSDPEEQLQRVMEVQKVDYASQLHRTYLFVLNRLLLKHSGFGLVKCDAEEKEKTLDNFRKLVGSLVLLDYPLSINSLSRLLQIPRKNIRNMPNFLHSVLDVPGLDKPTAPVKILHLSF</sequence>
<dbReference type="VEuPathDB" id="FungiDB:SMAC_04381"/>
<dbReference type="Proteomes" id="UP000433876">
    <property type="component" value="Unassembled WGS sequence"/>
</dbReference>
<reference evidence="1 2" key="1">
    <citation type="submission" date="2017-07" db="EMBL/GenBank/DDBJ databases">
        <title>Genome sequence of the Sordaria macrospora wild type strain R19027.</title>
        <authorList>
            <person name="Nowrousian M."/>
            <person name="Teichert I."/>
            <person name="Kueck U."/>
        </authorList>
    </citation>
    <scope>NUCLEOTIDE SEQUENCE [LARGE SCALE GENOMIC DNA]</scope>
    <source>
        <strain evidence="1 2">R19027</strain>
        <tissue evidence="1">Mycelium</tissue>
    </source>
</reference>
<gene>
    <name evidence="1" type="ORF">SMACR_04381</name>
</gene>
<proteinExistence type="predicted"/>
<comment type="caution">
    <text evidence="1">The sequence shown here is derived from an EMBL/GenBank/DDBJ whole genome shotgun (WGS) entry which is preliminary data.</text>
</comment>
<dbReference type="EMBL" id="NMPR01000170">
    <property type="protein sequence ID" value="KAA8628666.1"/>
    <property type="molecule type" value="Genomic_DNA"/>
</dbReference>
<evidence type="ECO:0000313" key="2">
    <source>
        <dbReference type="Proteomes" id="UP000433876"/>
    </source>
</evidence>
<organism evidence="1 2">
    <name type="scientific">Sordaria macrospora</name>
    <dbReference type="NCBI Taxonomy" id="5147"/>
    <lineage>
        <taxon>Eukaryota</taxon>
        <taxon>Fungi</taxon>
        <taxon>Dikarya</taxon>
        <taxon>Ascomycota</taxon>
        <taxon>Pezizomycotina</taxon>
        <taxon>Sordariomycetes</taxon>
        <taxon>Sordariomycetidae</taxon>
        <taxon>Sordariales</taxon>
        <taxon>Sordariaceae</taxon>
        <taxon>Sordaria</taxon>
    </lineage>
</organism>